<protein>
    <submittedName>
        <fullName evidence="1">Uncharacterized protein</fullName>
    </submittedName>
</protein>
<comment type="caution">
    <text evidence="1">The sequence shown here is derived from an EMBL/GenBank/DDBJ whole genome shotgun (WGS) entry which is preliminary data.</text>
</comment>
<dbReference type="AlphaFoldDB" id="A0A8T0GLY1"/>
<reference evidence="1" key="1">
    <citation type="submission" date="2020-06" db="EMBL/GenBank/DDBJ databases">
        <title>WGS assembly of Ceratodon purpureus strain R40.</title>
        <authorList>
            <person name="Carey S.B."/>
            <person name="Jenkins J."/>
            <person name="Shu S."/>
            <person name="Lovell J.T."/>
            <person name="Sreedasyam A."/>
            <person name="Maumus F."/>
            <person name="Tiley G.P."/>
            <person name="Fernandez-Pozo N."/>
            <person name="Barry K."/>
            <person name="Chen C."/>
            <person name="Wang M."/>
            <person name="Lipzen A."/>
            <person name="Daum C."/>
            <person name="Saski C.A."/>
            <person name="Payton A.C."/>
            <person name="Mcbreen J.C."/>
            <person name="Conrad R.E."/>
            <person name="Kollar L.M."/>
            <person name="Olsson S."/>
            <person name="Huttunen S."/>
            <person name="Landis J.B."/>
            <person name="Wickett N.J."/>
            <person name="Johnson M.G."/>
            <person name="Rensing S.A."/>
            <person name="Grimwood J."/>
            <person name="Schmutz J."/>
            <person name="Mcdaniel S.F."/>
        </authorList>
    </citation>
    <scope>NUCLEOTIDE SEQUENCE</scope>
    <source>
        <strain evidence="1">R40</strain>
    </source>
</reference>
<evidence type="ECO:0000313" key="1">
    <source>
        <dbReference type="EMBL" id="KAG0560566.1"/>
    </source>
</evidence>
<organism evidence="1 2">
    <name type="scientific">Ceratodon purpureus</name>
    <name type="common">Fire moss</name>
    <name type="synonym">Dicranum purpureum</name>
    <dbReference type="NCBI Taxonomy" id="3225"/>
    <lineage>
        <taxon>Eukaryota</taxon>
        <taxon>Viridiplantae</taxon>
        <taxon>Streptophyta</taxon>
        <taxon>Embryophyta</taxon>
        <taxon>Bryophyta</taxon>
        <taxon>Bryophytina</taxon>
        <taxon>Bryopsida</taxon>
        <taxon>Dicranidae</taxon>
        <taxon>Pseudoditrichales</taxon>
        <taxon>Ditrichaceae</taxon>
        <taxon>Ceratodon</taxon>
    </lineage>
</organism>
<gene>
    <name evidence="1" type="ORF">KC19_10G190300</name>
</gene>
<sequence>MVDVRVLIIKSPAQSHLWLHRDIAPQMVTFEMIACNKSSPSSDNNHSELPSFYPKLTYCHRYWPAKPHFYSHVALTKTCAIPVSGNPINTRCWSFVSVLGISLTNLSFTSKCEFSRHYSTLF</sequence>
<dbReference type="EMBL" id="CM026431">
    <property type="protein sequence ID" value="KAG0560566.1"/>
    <property type="molecule type" value="Genomic_DNA"/>
</dbReference>
<name>A0A8T0GLY1_CERPU</name>
<keyword evidence="2" id="KW-1185">Reference proteome</keyword>
<dbReference type="Proteomes" id="UP000822688">
    <property type="component" value="Chromosome 10"/>
</dbReference>
<accession>A0A8T0GLY1</accession>
<proteinExistence type="predicted"/>
<evidence type="ECO:0000313" key="2">
    <source>
        <dbReference type="Proteomes" id="UP000822688"/>
    </source>
</evidence>